<dbReference type="PANTHER" id="PTHR11113">
    <property type="entry name" value="N-ACETYLGLUCOSAMINE-6-PHOSPHATE DEACETYLASE"/>
    <property type="match status" value="1"/>
</dbReference>
<dbReference type="SUPFAM" id="SSF51556">
    <property type="entry name" value="Metallo-dependent hydrolases"/>
    <property type="match status" value="1"/>
</dbReference>
<keyword evidence="1" id="KW-0378">Hydrolase</keyword>
<organism evidence="2 3">
    <name type="scientific">Limulus polyphemus</name>
    <name type="common">Atlantic horseshoe crab</name>
    <dbReference type="NCBI Taxonomy" id="6850"/>
    <lineage>
        <taxon>Eukaryota</taxon>
        <taxon>Metazoa</taxon>
        <taxon>Ecdysozoa</taxon>
        <taxon>Arthropoda</taxon>
        <taxon>Chelicerata</taxon>
        <taxon>Merostomata</taxon>
        <taxon>Xiphosura</taxon>
        <taxon>Limulidae</taxon>
        <taxon>Limulus</taxon>
    </lineage>
</organism>
<reference evidence="3" key="1">
    <citation type="submission" date="2025-08" db="UniProtKB">
        <authorList>
            <consortium name="RefSeq"/>
        </authorList>
    </citation>
    <scope>IDENTIFICATION</scope>
    <source>
        <tissue evidence="3">Muscle</tissue>
    </source>
</reference>
<protein>
    <submittedName>
        <fullName evidence="3">N-acetylglucosamine-6-phosphate deacetylase-like</fullName>
    </submittedName>
</protein>
<dbReference type="RefSeq" id="XP_013791821.2">
    <property type="nucleotide sequence ID" value="XM_013936367.2"/>
</dbReference>
<dbReference type="Proteomes" id="UP000694941">
    <property type="component" value="Unplaced"/>
</dbReference>
<keyword evidence="2" id="KW-1185">Reference proteome</keyword>
<dbReference type="PANTHER" id="PTHR11113:SF14">
    <property type="entry name" value="N-ACETYLGLUCOSAMINE-6-PHOSPHATE DEACETYLASE"/>
    <property type="match status" value="1"/>
</dbReference>
<evidence type="ECO:0000256" key="1">
    <source>
        <dbReference type="ARBA" id="ARBA00022801"/>
    </source>
</evidence>
<accession>A0ABM1BZZ2</accession>
<evidence type="ECO:0000313" key="2">
    <source>
        <dbReference type="Proteomes" id="UP000694941"/>
    </source>
</evidence>
<feature type="non-terminal residue" evidence="3">
    <location>
        <position position="1"/>
    </location>
</feature>
<name>A0ABM1BZZ2_LIMPO</name>
<gene>
    <name evidence="3" type="primary">LOC106475688</name>
</gene>
<dbReference type="Gene3D" id="3.20.20.140">
    <property type="entry name" value="Metal-dependent hydrolases"/>
    <property type="match status" value="1"/>
</dbReference>
<feature type="non-terminal residue" evidence="3">
    <location>
        <position position="185"/>
    </location>
</feature>
<proteinExistence type="predicted"/>
<dbReference type="GeneID" id="106475688"/>
<sequence length="185" mass="20160">KHNCIKLKDLINISFILFQIVPKIKKRNGDKNGAGVLGIHLEGPFISRDKKGAHSVQHIKYIESGFQDILEVYGSLDNVAIVTIAPEVDKTGDIVIKLVKQGITVSLGHSSGNLADGERAMHAGANFITHLFNAMLPFHHRDPGLVGLLTTDTLPPGRTVYFGIISDGIHTHPSALRIAYRSDPE</sequence>
<evidence type="ECO:0000313" key="3">
    <source>
        <dbReference type="RefSeq" id="XP_013791821.2"/>
    </source>
</evidence>
<dbReference type="InterPro" id="IPR032466">
    <property type="entry name" value="Metal_Hydrolase"/>
</dbReference>